<dbReference type="NCBIfam" id="TIGR03123">
    <property type="entry name" value="one_C_unchar_1"/>
    <property type="match status" value="1"/>
</dbReference>
<gene>
    <name evidence="2" type="ORF">SDC9_34126</name>
</gene>
<comment type="caution">
    <text evidence="2">The sequence shown here is derived from an EMBL/GenBank/DDBJ whole genome shotgun (WGS) entry which is preliminary data.</text>
</comment>
<reference evidence="2" key="1">
    <citation type="submission" date="2019-08" db="EMBL/GenBank/DDBJ databases">
        <authorList>
            <person name="Kucharzyk K."/>
            <person name="Murdoch R.W."/>
            <person name="Higgins S."/>
            <person name="Loffler F."/>
        </authorList>
    </citation>
    <scope>NUCLEOTIDE SEQUENCE</scope>
</reference>
<dbReference type="InterPro" id="IPR043129">
    <property type="entry name" value="ATPase_NBD"/>
</dbReference>
<accession>A0A644VA46</accession>
<dbReference type="InterPro" id="IPR002821">
    <property type="entry name" value="Hydantoinase_A"/>
</dbReference>
<sequence>MKIAGFDIGGANTDLAIVDFIEGTNKIKNIACDFKYLPMWSKNDDLGDTLIELIQNIGDINSIDCIGISMTAELVDAYETKKEGVLDIVNKSKEIFNENSSKDIPIVFIGTNKVLSLEEVKSNSSQIAAANWIATAEIAAQISPNCIFIDTGSTTTDIIPIKNGNECAKGRSDFERLGTKELVYTGTLRTNLASFLNTVSFKNKDYNVASELFAITADVYNVLDKITIEDYVCDTCDGAGKSKEESARRISRVLCADLDILSFEDIIDISIDIHQNQVNQIARSLEEVVNRENLDLIVTTGLGKDILAKEAAKKLKLEVKSMDETLTDEECVVAPAIGTAIMANKYLNSLNS</sequence>
<proteinExistence type="predicted"/>
<evidence type="ECO:0000313" key="2">
    <source>
        <dbReference type="EMBL" id="MPL88111.1"/>
    </source>
</evidence>
<dbReference type="Gene3D" id="3.30.420.190">
    <property type="entry name" value="conserved archaeal protein q6m145"/>
    <property type="match status" value="1"/>
</dbReference>
<evidence type="ECO:0000259" key="1">
    <source>
        <dbReference type="Pfam" id="PF01968"/>
    </source>
</evidence>
<dbReference type="InterPro" id="IPR002756">
    <property type="entry name" value="MfnF"/>
</dbReference>
<dbReference type="SUPFAM" id="SSF53067">
    <property type="entry name" value="Actin-like ATPase domain"/>
    <property type="match status" value="1"/>
</dbReference>
<feature type="domain" description="Hydantoinase A/oxoprolinase" evidence="1">
    <location>
        <begin position="68"/>
        <end position="343"/>
    </location>
</feature>
<name>A0A644VA46_9ZZZZ</name>
<dbReference type="Pfam" id="PF01968">
    <property type="entry name" value="Hydantoinase_A"/>
    <property type="match status" value="1"/>
</dbReference>
<organism evidence="2">
    <name type="scientific">bioreactor metagenome</name>
    <dbReference type="NCBI Taxonomy" id="1076179"/>
    <lineage>
        <taxon>unclassified sequences</taxon>
        <taxon>metagenomes</taxon>
        <taxon>ecological metagenomes</taxon>
    </lineage>
</organism>
<dbReference type="GO" id="GO:0016787">
    <property type="term" value="F:hydrolase activity"/>
    <property type="evidence" value="ECO:0007669"/>
    <property type="project" value="InterPro"/>
</dbReference>
<dbReference type="EMBL" id="VSSQ01000250">
    <property type="protein sequence ID" value="MPL88111.1"/>
    <property type="molecule type" value="Genomic_DNA"/>
</dbReference>
<dbReference type="Gene3D" id="3.30.420.40">
    <property type="match status" value="1"/>
</dbReference>
<protein>
    <recommendedName>
        <fullName evidence="1">Hydantoinase A/oxoprolinase domain-containing protein</fullName>
    </recommendedName>
</protein>
<dbReference type="AlphaFoldDB" id="A0A644VA46"/>